<organism evidence="1 2">
    <name type="scientific">Shewanella khirikhana</name>
    <dbReference type="NCBI Taxonomy" id="1965282"/>
    <lineage>
        <taxon>Bacteria</taxon>
        <taxon>Pseudomonadati</taxon>
        <taxon>Pseudomonadota</taxon>
        <taxon>Gammaproteobacteria</taxon>
        <taxon>Alteromonadales</taxon>
        <taxon>Shewanellaceae</taxon>
        <taxon>Shewanella</taxon>
    </lineage>
</organism>
<dbReference type="EMBL" id="CP020373">
    <property type="protein sequence ID" value="AZQ09206.1"/>
    <property type="molecule type" value="Genomic_DNA"/>
</dbReference>
<dbReference type="InterPro" id="IPR031894">
    <property type="entry name" value="RexA"/>
</dbReference>
<reference evidence="2" key="1">
    <citation type="submission" date="2017-03" db="EMBL/GenBank/DDBJ databases">
        <title>Full genome sequence of a non-lethal Shewanella isolate that potentiates virulence of Vibio parahaemolyticus causing acute hepatopancreatic necrosis disease (AHPND) in shrimp.</title>
        <authorList>
            <person name="Prachumwat A."/>
            <person name="Sritunyalucksana K."/>
        </authorList>
    </citation>
    <scope>NUCLEOTIDE SEQUENCE [LARGE SCALE GENOMIC DNA]</scope>
    <source>
        <strain evidence="2">TH2012</strain>
    </source>
</reference>
<dbReference type="Proteomes" id="UP000278437">
    <property type="component" value="Chromosome"/>
</dbReference>
<proteinExistence type="predicted"/>
<sequence>MKLTYYSYHFKRNDNKYRHTVLDLLRAYVQNAPAHLKRSFVSRSGETIFLIPSNNAHLFTLITTKNNELIKIINSESFTYEDIRDDLDDNEKVGFASYVYIENDHYAIASTSQGPKNSSFVYFIEQLLSTLSLTYEFIATPFPVQVSSSDVMTMNSVGRTTFEVSASNNAFVQFGQFFGGTLPDEIDAIEVTFKPRRGCDIKEHIPALTNVISGDGLEKYMVRAKESLDESLSDFYIAGNGFINDYLESSEMSIATRIAEKKLANQPLSLKLAEYRNDERYSNDRLEDVASYCNASAWDRFALPSESGDIEASAGEAS</sequence>
<evidence type="ECO:0008006" key="3">
    <source>
        <dbReference type="Google" id="ProtNLM"/>
    </source>
</evidence>
<evidence type="ECO:0000313" key="1">
    <source>
        <dbReference type="EMBL" id="AZQ09206.1"/>
    </source>
</evidence>
<gene>
    <name evidence="1" type="ORF">STH12_00053</name>
</gene>
<protein>
    <recommendedName>
        <fullName evidence="3">Phage protein</fullName>
    </recommendedName>
</protein>
<dbReference type="Pfam" id="PF15969">
    <property type="entry name" value="RexA"/>
    <property type="match status" value="1"/>
</dbReference>
<dbReference type="RefSeq" id="WP_126165698.1">
    <property type="nucleotide sequence ID" value="NZ_CP020373.1"/>
</dbReference>
<accession>A0ABM7CYQ4</accession>
<name>A0ABM7CYQ4_9GAMM</name>
<keyword evidence="2" id="KW-1185">Reference proteome</keyword>
<evidence type="ECO:0000313" key="2">
    <source>
        <dbReference type="Proteomes" id="UP000278437"/>
    </source>
</evidence>